<keyword evidence="3" id="KW-1185">Reference proteome</keyword>
<reference evidence="2" key="1">
    <citation type="submission" date="2021-08" db="EMBL/GenBank/DDBJ databases">
        <title>Hoeflea bacterium WL0058 sp. nov., isolated from the sediment.</title>
        <authorList>
            <person name="Wang L."/>
            <person name="Zhang D."/>
        </authorList>
    </citation>
    <scope>NUCLEOTIDE SEQUENCE</scope>
    <source>
        <strain evidence="2">WL0058</strain>
    </source>
</reference>
<evidence type="ECO:0000313" key="2">
    <source>
        <dbReference type="EMBL" id="MBW8638794.1"/>
    </source>
</evidence>
<feature type="domain" description="MaoC-like" evidence="1">
    <location>
        <begin position="9"/>
        <end position="68"/>
    </location>
</feature>
<organism evidence="2 3">
    <name type="scientific">Flavimaribacter sediminis</name>
    <dbReference type="NCBI Taxonomy" id="2865987"/>
    <lineage>
        <taxon>Bacteria</taxon>
        <taxon>Pseudomonadati</taxon>
        <taxon>Pseudomonadota</taxon>
        <taxon>Alphaproteobacteria</taxon>
        <taxon>Hyphomicrobiales</taxon>
        <taxon>Rhizobiaceae</taxon>
        <taxon>Flavimaribacter</taxon>
    </lineage>
</organism>
<dbReference type="CDD" id="cd03454">
    <property type="entry name" value="YdeM"/>
    <property type="match status" value="1"/>
</dbReference>
<dbReference type="SUPFAM" id="SSF54637">
    <property type="entry name" value="Thioesterase/thiol ester dehydrase-isomerase"/>
    <property type="match status" value="1"/>
</dbReference>
<dbReference type="AlphaFoldDB" id="A0AAE2ZL18"/>
<accession>A0AAE2ZL18</accession>
<dbReference type="RefSeq" id="WP_220229525.1">
    <property type="nucleotide sequence ID" value="NZ_JAICBX010000003.1"/>
</dbReference>
<comment type="caution">
    <text evidence="2">The sequence shown here is derived from an EMBL/GenBank/DDBJ whole genome shotgun (WGS) entry which is preliminary data.</text>
</comment>
<dbReference type="EMBL" id="JAICBX010000003">
    <property type="protein sequence ID" value="MBW8638794.1"/>
    <property type="molecule type" value="Genomic_DNA"/>
</dbReference>
<dbReference type="PANTHER" id="PTHR43664">
    <property type="entry name" value="MONOAMINE OXIDASE-RELATED"/>
    <property type="match status" value="1"/>
</dbReference>
<dbReference type="Gene3D" id="3.10.129.10">
    <property type="entry name" value="Hotdog Thioesterase"/>
    <property type="match status" value="1"/>
</dbReference>
<dbReference type="Proteomes" id="UP001196509">
    <property type="component" value="Unassembled WGS sequence"/>
</dbReference>
<evidence type="ECO:0000313" key="3">
    <source>
        <dbReference type="Proteomes" id="UP001196509"/>
    </source>
</evidence>
<gene>
    <name evidence="2" type="ORF">K1W69_16480</name>
</gene>
<dbReference type="PANTHER" id="PTHR43664:SF1">
    <property type="entry name" value="BETA-METHYLMALYL-COA DEHYDRATASE"/>
    <property type="match status" value="1"/>
</dbReference>
<dbReference type="InterPro" id="IPR002539">
    <property type="entry name" value="MaoC-like_dom"/>
</dbReference>
<sequence>MNGLDAFIIGEKLDYGTHTFTPEEIIRFARKYDPQPFHLDAEAARDSMFGALCASGWHTASVWMKLAVDYRPIWFQSLRERGLPVPYFGPSPGIFDVVWTKPVYAGDTIHYHSECIDKRPRKTDPEWGIVITRASGFNEAGDQVVSFDNAVLIRKQPSD</sequence>
<dbReference type="Pfam" id="PF01575">
    <property type="entry name" value="MaoC_dehydratas"/>
    <property type="match status" value="1"/>
</dbReference>
<protein>
    <submittedName>
        <fullName evidence="2">MaoC family dehydratase</fullName>
    </submittedName>
</protein>
<name>A0AAE2ZL18_9HYPH</name>
<dbReference type="InterPro" id="IPR052342">
    <property type="entry name" value="MCH/BMMD"/>
</dbReference>
<proteinExistence type="predicted"/>
<evidence type="ECO:0000259" key="1">
    <source>
        <dbReference type="Pfam" id="PF01575"/>
    </source>
</evidence>
<dbReference type="InterPro" id="IPR029069">
    <property type="entry name" value="HotDog_dom_sf"/>
</dbReference>